<evidence type="ECO:0000256" key="3">
    <source>
        <dbReference type="ARBA" id="ARBA00023163"/>
    </source>
</evidence>
<evidence type="ECO:0000313" key="7">
    <source>
        <dbReference type="Proteomes" id="UP000198677"/>
    </source>
</evidence>
<dbReference type="PROSITE" id="PS50977">
    <property type="entry name" value="HTH_TETR_2"/>
    <property type="match status" value="1"/>
</dbReference>
<dbReference type="Proteomes" id="UP000198677">
    <property type="component" value="Unassembled WGS sequence"/>
</dbReference>
<dbReference type="OrthoDB" id="7505659at2"/>
<dbReference type="RefSeq" id="WP_072751208.1">
    <property type="nucleotide sequence ID" value="NZ_FOAW01000002.1"/>
</dbReference>
<feature type="domain" description="HTH tetR-type" evidence="5">
    <location>
        <begin position="12"/>
        <end position="72"/>
    </location>
</feature>
<evidence type="ECO:0000313" key="6">
    <source>
        <dbReference type="EMBL" id="SEK57606.1"/>
    </source>
</evidence>
<dbReference type="Gene3D" id="1.10.357.10">
    <property type="entry name" value="Tetracycline Repressor, domain 2"/>
    <property type="match status" value="1"/>
</dbReference>
<evidence type="ECO:0000259" key="5">
    <source>
        <dbReference type="PROSITE" id="PS50977"/>
    </source>
</evidence>
<keyword evidence="2 4" id="KW-0238">DNA-binding</keyword>
<dbReference type="InterPro" id="IPR050109">
    <property type="entry name" value="HTH-type_TetR-like_transc_reg"/>
</dbReference>
<keyword evidence="7" id="KW-1185">Reference proteome</keyword>
<name>A0A1H7I525_9NOCA</name>
<feature type="DNA-binding region" description="H-T-H motif" evidence="4">
    <location>
        <begin position="35"/>
        <end position="54"/>
    </location>
</feature>
<keyword evidence="1" id="KW-0805">Transcription regulation</keyword>
<dbReference type="InterPro" id="IPR001647">
    <property type="entry name" value="HTH_TetR"/>
</dbReference>
<organism evidence="6 7">
    <name type="scientific">Rhodococcus maanshanensis</name>
    <dbReference type="NCBI Taxonomy" id="183556"/>
    <lineage>
        <taxon>Bacteria</taxon>
        <taxon>Bacillati</taxon>
        <taxon>Actinomycetota</taxon>
        <taxon>Actinomycetes</taxon>
        <taxon>Mycobacteriales</taxon>
        <taxon>Nocardiaceae</taxon>
        <taxon>Rhodococcus</taxon>
    </lineage>
</organism>
<dbReference type="PANTHER" id="PTHR30055">
    <property type="entry name" value="HTH-TYPE TRANSCRIPTIONAL REGULATOR RUTR"/>
    <property type="match status" value="1"/>
</dbReference>
<gene>
    <name evidence="6" type="ORF">SAMN05444583_102327</name>
</gene>
<dbReference type="InterPro" id="IPR009057">
    <property type="entry name" value="Homeodomain-like_sf"/>
</dbReference>
<dbReference type="InterPro" id="IPR036271">
    <property type="entry name" value="Tet_transcr_reg_TetR-rel_C_sf"/>
</dbReference>
<accession>A0A1H7I525</accession>
<dbReference type="InterPro" id="IPR011075">
    <property type="entry name" value="TetR_C"/>
</dbReference>
<proteinExistence type="predicted"/>
<dbReference type="SUPFAM" id="SSF46689">
    <property type="entry name" value="Homeodomain-like"/>
    <property type="match status" value="1"/>
</dbReference>
<evidence type="ECO:0000256" key="4">
    <source>
        <dbReference type="PROSITE-ProRule" id="PRU00335"/>
    </source>
</evidence>
<dbReference type="SUPFAM" id="SSF48498">
    <property type="entry name" value="Tetracyclin repressor-like, C-terminal domain"/>
    <property type="match status" value="1"/>
</dbReference>
<dbReference type="GO" id="GO:0003700">
    <property type="term" value="F:DNA-binding transcription factor activity"/>
    <property type="evidence" value="ECO:0007669"/>
    <property type="project" value="TreeGrafter"/>
</dbReference>
<dbReference type="AlphaFoldDB" id="A0A1H7I525"/>
<evidence type="ECO:0000256" key="2">
    <source>
        <dbReference type="ARBA" id="ARBA00023125"/>
    </source>
</evidence>
<protein>
    <submittedName>
        <fullName evidence="6">DNA-binding transcriptional regulator, AcrR family</fullName>
    </submittedName>
</protein>
<dbReference type="PANTHER" id="PTHR30055:SF234">
    <property type="entry name" value="HTH-TYPE TRANSCRIPTIONAL REGULATOR BETI"/>
    <property type="match status" value="1"/>
</dbReference>
<sequence>MATTRDAEQSGVARRADIVSSAITLFAANGYRGTSLAAVARESGITKSGLLHHFPSKEVLLTAVLADLDRQTLDSVEIDRDYEGAALLRALDIVDEIVARNQQNRELTRLAHVGMFNSDDTPELAREWARGRIEAFRANLAGLIEEGVGAGEVRADVDPAAMASVIIGAISGLEEQWLQDESFDMVGAMRTLTTVLRRDLPLMR</sequence>
<dbReference type="Pfam" id="PF00440">
    <property type="entry name" value="TetR_N"/>
    <property type="match status" value="1"/>
</dbReference>
<dbReference type="GO" id="GO:0000976">
    <property type="term" value="F:transcription cis-regulatory region binding"/>
    <property type="evidence" value="ECO:0007669"/>
    <property type="project" value="TreeGrafter"/>
</dbReference>
<reference evidence="7" key="1">
    <citation type="submission" date="2016-10" db="EMBL/GenBank/DDBJ databases">
        <authorList>
            <person name="Varghese N."/>
            <person name="Submissions S."/>
        </authorList>
    </citation>
    <scope>NUCLEOTIDE SEQUENCE [LARGE SCALE GENOMIC DNA]</scope>
    <source>
        <strain evidence="7">DSM 44675</strain>
    </source>
</reference>
<keyword evidence="3" id="KW-0804">Transcription</keyword>
<dbReference type="PRINTS" id="PR00455">
    <property type="entry name" value="HTHTETR"/>
</dbReference>
<dbReference type="EMBL" id="FOAW01000002">
    <property type="protein sequence ID" value="SEK57606.1"/>
    <property type="molecule type" value="Genomic_DNA"/>
</dbReference>
<evidence type="ECO:0000256" key="1">
    <source>
        <dbReference type="ARBA" id="ARBA00023015"/>
    </source>
</evidence>
<dbReference type="Pfam" id="PF16925">
    <property type="entry name" value="TetR_C_13"/>
    <property type="match status" value="1"/>
</dbReference>